<keyword evidence="5" id="KW-1185">Reference proteome</keyword>
<evidence type="ECO:0000313" key="5">
    <source>
        <dbReference type="Proteomes" id="UP000789342"/>
    </source>
</evidence>
<dbReference type="PROSITE" id="PS01031">
    <property type="entry name" value="SHSP"/>
    <property type="match status" value="1"/>
</dbReference>
<organism evidence="4 5">
    <name type="scientific">Acaulospora morrowiae</name>
    <dbReference type="NCBI Taxonomy" id="94023"/>
    <lineage>
        <taxon>Eukaryota</taxon>
        <taxon>Fungi</taxon>
        <taxon>Fungi incertae sedis</taxon>
        <taxon>Mucoromycota</taxon>
        <taxon>Glomeromycotina</taxon>
        <taxon>Glomeromycetes</taxon>
        <taxon>Diversisporales</taxon>
        <taxon>Acaulosporaceae</taxon>
        <taxon>Acaulospora</taxon>
    </lineage>
</organism>
<evidence type="ECO:0000259" key="3">
    <source>
        <dbReference type="PROSITE" id="PS01031"/>
    </source>
</evidence>
<comment type="similarity">
    <text evidence="1 2">Belongs to the small heat shock protein (HSP20) family.</text>
</comment>
<dbReference type="Gene3D" id="2.60.40.790">
    <property type="match status" value="1"/>
</dbReference>
<name>A0A9N9HMX2_9GLOM</name>
<dbReference type="CDD" id="cd06464">
    <property type="entry name" value="ACD_sHsps-like"/>
    <property type="match status" value="1"/>
</dbReference>
<reference evidence="4" key="1">
    <citation type="submission" date="2021-06" db="EMBL/GenBank/DDBJ databases">
        <authorList>
            <person name="Kallberg Y."/>
            <person name="Tangrot J."/>
            <person name="Rosling A."/>
        </authorList>
    </citation>
    <scope>NUCLEOTIDE SEQUENCE</scope>
    <source>
        <strain evidence="4">CL551</strain>
    </source>
</reference>
<evidence type="ECO:0000256" key="1">
    <source>
        <dbReference type="PROSITE-ProRule" id="PRU00285"/>
    </source>
</evidence>
<feature type="domain" description="SHSP" evidence="3">
    <location>
        <begin position="170"/>
        <end position="276"/>
    </location>
</feature>
<proteinExistence type="inferred from homology"/>
<dbReference type="EMBL" id="CAJVPV010016268">
    <property type="protein sequence ID" value="CAG8697239.1"/>
    <property type="molecule type" value="Genomic_DNA"/>
</dbReference>
<dbReference type="InterPro" id="IPR008978">
    <property type="entry name" value="HSP20-like_chaperone"/>
</dbReference>
<accession>A0A9N9HMX2</accession>
<dbReference type="InterPro" id="IPR002068">
    <property type="entry name" value="A-crystallin/Hsp20_dom"/>
</dbReference>
<dbReference type="Pfam" id="PF00011">
    <property type="entry name" value="HSP20"/>
    <property type="match status" value="1"/>
</dbReference>
<dbReference type="Proteomes" id="UP000789342">
    <property type="component" value="Unassembled WGS sequence"/>
</dbReference>
<sequence length="276" mass="31558">MAAKYNVEITPASVVNEDSVNNEVLGENFHYFSILEIPKKEIPKKKTPKKKNTCCGNETKSVMFMGPIKQVNQDDFEKWLREITPVPFVHIIKKPFNGYGHIHFDSYMESSMFYNSMKNINKESPYGAIRFVAAQFFSSKNKVTYISEGDYGNPNQITVESRKRKLIEVNDEVDKQLPYDIYETESEYVIVVDTPSVKDKHELSVSISNDRTICIKGNFSRKTIPGKKLKSEIPLPFGRLQREINLAKKIDSESVELNVEAGVTTVNIRKSSENLK</sequence>
<dbReference type="SUPFAM" id="SSF49764">
    <property type="entry name" value="HSP20-like chaperones"/>
    <property type="match status" value="1"/>
</dbReference>
<protein>
    <submittedName>
        <fullName evidence="4">7085_t:CDS:1</fullName>
    </submittedName>
</protein>
<dbReference type="AlphaFoldDB" id="A0A9N9HMX2"/>
<evidence type="ECO:0000313" key="4">
    <source>
        <dbReference type="EMBL" id="CAG8697239.1"/>
    </source>
</evidence>
<dbReference type="OrthoDB" id="2347665at2759"/>
<evidence type="ECO:0000256" key="2">
    <source>
        <dbReference type="RuleBase" id="RU003616"/>
    </source>
</evidence>
<gene>
    <name evidence="4" type="ORF">AMORRO_LOCUS11912</name>
</gene>
<comment type="caution">
    <text evidence="4">The sequence shown here is derived from an EMBL/GenBank/DDBJ whole genome shotgun (WGS) entry which is preliminary data.</text>
</comment>